<dbReference type="Proteomes" id="UP000018849">
    <property type="component" value="Unassembled WGS sequence"/>
</dbReference>
<feature type="chain" id="PRO_5024869789" evidence="1">
    <location>
        <begin position="21"/>
        <end position="86"/>
    </location>
</feature>
<accession>A0A656JQY6</accession>
<proteinExistence type="predicted"/>
<keyword evidence="1" id="KW-0732">Signal</keyword>
<gene>
    <name evidence="2" type="ORF">A245_31258</name>
</gene>
<evidence type="ECO:0000313" key="3">
    <source>
        <dbReference type="Proteomes" id="UP000018849"/>
    </source>
</evidence>
<evidence type="ECO:0000313" key="2">
    <source>
        <dbReference type="EMBL" id="EPN47303.1"/>
    </source>
</evidence>
<comment type="caution">
    <text evidence="2">The sequence shown here is derived from an EMBL/GenBank/DDBJ whole genome shotgun (WGS) entry which is preliminary data.</text>
</comment>
<reference evidence="2 3" key="1">
    <citation type="journal article" date="2013" name="PLoS Pathog.">
        <title>Genomic analysis of the Kiwifruit pathogen Pseudomonas syringae pv. actinidiae provides insight into the origins of an emergent plant disease.</title>
        <authorList>
            <person name="McCann H.C."/>
            <person name="Rikkerink E.H."/>
            <person name="Bertels F."/>
            <person name="Fiers M."/>
            <person name="Lu A."/>
            <person name="Rees-George J."/>
            <person name="Andersen M.T."/>
            <person name="Gleave A.P."/>
            <person name="Haubold B."/>
            <person name="Wohlers M.W."/>
            <person name="Guttman D.S."/>
            <person name="Wang P.W."/>
            <person name="Straub C."/>
            <person name="Vanneste J.L."/>
            <person name="Rainey P.B."/>
            <person name="Templeton M.D."/>
        </authorList>
    </citation>
    <scope>NUCLEOTIDE SEQUENCE [LARGE SCALE GENOMIC DNA]</scope>
    <source>
        <strain evidence="2 3">ICMP 19096</strain>
    </source>
</reference>
<dbReference type="AlphaFoldDB" id="A0A656JQY6"/>
<protein>
    <submittedName>
        <fullName evidence="2">Uncharacterized protein</fullName>
    </submittedName>
</protein>
<dbReference type="EMBL" id="AOKF01002663">
    <property type="protein sequence ID" value="EPN47303.1"/>
    <property type="molecule type" value="Genomic_DNA"/>
</dbReference>
<sequence>MRIQSNPAWRGLLRSLRALAANLGTLDRLISDASNPDAVADATDSSLLDRSPRNLKDVWTRLRLQMTPTSLLFRHALRLPLALTIG</sequence>
<name>A0A656JQY6_PSESF</name>
<feature type="non-terminal residue" evidence="2">
    <location>
        <position position="86"/>
    </location>
</feature>
<feature type="signal peptide" evidence="1">
    <location>
        <begin position="1"/>
        <end position="20"/>
    </location>
</feature>
<organism evidence="2 3">
    <name type="scientific">Pseudomonas syringae pv. actinidiae ICMP 19096</name>
    <dbReference type="NCBI Taxonomy" id="1194405"/>
    <lineage>
        <taxon>Bacteria</taxon>
        <taxon>Pseudomonadati</taxon>
        <taxon>Pseudomonadota</taxon>
        <taxon>Gammaproteobacteria</taxon>
        <taxon>Pseudomonadales</taxon>
        <taxon>Pseudomonadaceae</taxon>
        <taxon>Pseudomonas</taxon>
        <taxon>Pseudomonas syringae</taxon>
    </lineage>
</organism>
<evidence type="ECO:0000256" key="1">
    <source>
        <dbReference type="SAM" id="SignalP"/>
    </source>
</evidence>